<evidence type="ECO:0000313" key="2">
    <source>
        <dbReference type="EMBL" id="GMF52763.1"/>
    </source>
</evidence>
<dbReference type="EMBL" id="BSXT01003139">
    <property type="protein sequence ID" value="GMF52763.1"/>
    <property type="molecule type" value="Genomic_DNA"/>
</dbReference>
<evidence type="ECO:0000256" key="1">
    <source>
        <dbReference type="SAM" id="MobiDB-lite"/>
    </source>
</evidence>
<organism evidence="2 3">
    <name type="scientific">Phytophthora fragariaefolia</name>
    <dbReference type="NCBI Taxonomy" id="1490495"/>
    <lineage>
        <taxon>Eukaryota</taxon>
        <taxon>Sar</taxon>
        <taxon>Stramenopiles</taxon>
        <taxon>Oomycota</taxon>
        <taxon>Peronosporomycetes</taxon>
        <taxon>Peronosporales</taxon>
        <taxon>Peronosporaceae</taxon>
        <taxon>Phytophthora</taxon>
    </lineage>
</organism>
<feature type="compositionally biased region" description="Basic and acidic residues" evidence="1">
    <location>
        <begin position="83"/>
        <end position="96"/>
    </location>
</feature>
<comment type="caution">
    <text evidence="2">The sequence shown here is derived from an EMBL/GenBank/DDBJ whole genome shotgun (WGS) entry which is preliminary data.</text>
</comment>
<proteinExistence type="predicted"/>
<dbReference type="AlphaFoldDB" id="A0A9W7D1T7"/>
<reference evidence="2" key="1">
    <citation type="submission" date="2023-04" db="EMBL/GenBank/DDBJ databases">
        <title>Phytophthora fragariaefolia NBRC 109709.</title>
        <authorList>
            <person name="Ichikawa N."/>
            <person name="Sato H."/>
            <person name="Tonouchi N."/>
        </authorList>
    </citation>
    <scope>NUCLEOTIDE SEQUENCE</scope>
    <source>
        <strain evidence="2">NBRC 109709</strain>
    </source>
</reference>
<gene>
    <name evidence="2" type="ORF">Pfra01_002166700</name>
</gene>
<name>A0A9W7D1T7_9STRA</name>
<feature type="compositionally biased region" description="Low complexity" evidence="1">
    <location>
        <begin position="65"/>
        <end position="79"/>
    </location>
</feature>
<dbReference type="Proteomes" id="UP001165121">
    <property type="component" value="Unassembled WGS sequence"/>
</dbReference>
<accession>A0A9W7D1T7</accession>
<protein>
    <submittedName>
        <fullName evidence="2">Unnamed protein product</fullName>
    </submittedName>
</protein>
<feature type="region of interest" description="Disordered" evidence="1">
    <location>
        <begin position="62"/>
        <end position="119"/>
    </location>
</feature>
<evidence type="ECO:0000313" key="3">
    <source>
        <dbReference type="Proteomes" id="UP001165121"/>
    </source>
</evidence>
<sequence>MFSDLSSNDLRLSRAVLNPKADTYELELIFLFPSKKPHGDMQTKTPHKMNLHQIYSRNEIQSVDSLPSSSASSPSSGLRRCSRRVDLRDPIFADRRKTTRLPSESGINDAHSKSSYQIW</sequence>
<keyword evidence="3" id="KW-1185">Reference proteome</keyword>